<dbReference type="EMBL" id="CM026426">
    <property type="protein sequence ID" value="KAG0572612.1"/>
    <property type="molecule type" value="Genomic_DNA"/>
</dbReference>
<gene>
    <name evidence="1" type="ORF">KC19_VG110300</name>
</gene>
<name>A0A8T0HP06_CERPU</name>
<organism evidence="1 2">
    <name type="scientific">Ceratodon purpureus</name>
    <name type="common">Fire moss</name>
    <name type="synonym">Dicranum purpureum</name>
    <dbReference type="NCBI Taxonomy" id="3225"/>
    <lineage>
        <taxon>Eukaryota</taxon>
        <taxon>Viridiplantae</taxon>
        <taxon>Streptophyta</taxon>
        <taxon>Embryophyta</taxon>
        <taxon>Bryophyta</taxon>
        <taxon>Bryophytina</taxon>
        <taxon>Bryopsida</taxon>
        <taxon>Dicranidae</taxon>
        <taxon>Pseudoditrichales</taxon>
        <taxon>Ditrichaceae</taxon>
        <taxon>Ceratodon</taxon>
    </lineage>
</organism>
<evidence type="ECO:0000313" key="2">
    <source>
        <dbReference type="Proteomes" id="UP000822688"/>
    </source>
</evidence>
<dbReference type="Proteomes" id="UP000822688">
    <property type="component" value="Chromosome V"/>
</dbReference>
<protein>
    <submittedName>
        <fullName evidence="1">Uncharacterized protein</fullName>
    </submittedName>
</protein>
<proteinExistence type="predicted"/>
<dbReference type="AlphaFoldDB" id="A0A8T0HP06"/>
<reference evidence="1" key="1">
    <citation type="submission" date="2020-06" db="EMBL/GenBank/DDBJ databases">
        <title>WGS assembly of Ceratodon purpureus strain R40.</title>
        <authorList>
            <person name="Carey S.B."/>
            <person name="Jenkins J."/>
            <person name="Shu S."/>
            <person name="Lovell J.T."/>
            <person name="Sreedasyam A."/>
            <person name="Maumus F."/>
            <person name="Tiley G.P."/>
            <person name="Fernandez-Pozo N."/>
            <person name="Barry K."/>
            <person name="Chen C."/>
            <person name="Wang M."/>
            <person name="Lipzen A."/>
            <person name="Daum C."/>
            <person name="Saski C.A."/>
            <person name="Payton A.C."/>
            <person name="Mcbreen J.C."/>
            <person name="Conrad R.E."/>
            <person name="Kollar L.M."/>
            <person name="Olsson S."/>
            <person name="Huttunen S."/>
            <person name="Landis J.B."/>
            <person name="Wickett N.J."/>
            <person name="Johnson M.G."/>
            <person name="Rensing S.A."/>
            <person name="Grimwood J."/>
            <person name="Schmutz J."/>
            <person name="Mcdaniel S.F."/>
        </authorList>
    </citation>
    <scope>NUCLEOTIDE SEQUENCE</scope>
    <source>
        <strain evidence="1">R40</strain>
    </source>
</reference>
<comment type="caution">
    <text evidence="1">The sequence shown here is derived from an EMBL/GenBank/DDBJ whole genome shotgun (WGS) entry which is preliminary data.</text>
</comment>
<sequence>MMSKNIIVRFRLCRPSCLHNVNDGMRMIGEHCPSCSSDSSSS</sequence>
<evidence type="ECO:0000313" key="1">
    <source>
        <dbReference type="EMBL" id="KAG0572612.1"/>
    </source>
</evidence>
<keyword evidence="2" id="KW-1185">Reference proteome</keyword>
<accession>A0A8T0HP06</accession>